<keyword evidence="7" id="KW-1185">Reference proteome</keyword>
<name>A0A1Y1VYQ0_9FUNG</name>
<evidence type="ECO:0000256" key="2">
    <source>
        <dbReference type="ARBA" id="ARBA00023157"/>
    </source>
</evidence>
<dbReference type="InterPro" id="IPR001254">
    <property type="entry name" value="Trypsin_dom"/>
</dbReference>
<dbReference type="Gene3D" id="2.40.10.10">
    <property type="entry name" value="Trypsin-like serine proteases"/>
    <property type="match status" value="1"/>
</dbReference>
<dbReference type="AlphaFoldDB" id="A0A1Y1VYQ0"/>
<dbReference type="PANTHER" id="PTHR24276:SF98">
    <property type="entry name" value="FI18310P1-RELATED"/>
    <property type="match status" value="1"/>
</dbReference>
<gene>
    <name evidence="6" type="ORF">DL89DRAFT_260427</name>
</gene>
<evidence type="ECO:0000259" key="5">
    <source>
        <dbReference type="PROSITE" id="PS50240"/>
    </source>
</evidence>
<dbReference type="STRING" id="61395.A0A1Y1VYQ0"/>
<dbReference type="PROSITE" id="PS50240">
    <property type="entry name" value="TRYPSIN_DOM"/>
    <property type="match status" value="1"/>
</dbReference>
<protein>
    <submittedName>
        <fullName evidence="6">Trypsin-like serine protease</fullName>
    </submittedName>
</protein>
<keyword evidence="3 6" id="KW-0645">Protease</keyword>
<comment type="similarity">
    <text evidence="1">Belongs to the peptidase S1 family.</text>
</comment>
<dbReference type="SUPFAM" id="SSF50494">
    <property type="entry name" value="Trypsin-like serine proteases"/>
    <property type="match status" value="1"/>
</dbReference>
<dbReference type="PROSITE" id="PS00135">
    <property type="entry name" value="TRYPSIN_SER"/>
    <property type="match status" value="1"/>
</dbReference>
<dbReference type="RefSeq" id="XP_040740163.1">
    <property type="nucleotide sequence ID" value="XM_040885782.1"/>
</dbReference>
<evidence type="ECO:0000256" key="4">
    <source>
        <dbReference type="SAM" id="MobiDB-lite"/>
    </source>
</evidence>
<dbReference type="GO" id="GO:0004252">
    <property type="term" value="F:serine-type endopeptidase activity"/>
    <property type="evidence" value="ECO:0007669"/>
    <property type="project" value="InterPro"/>
</dbReference>
<dbReference type="GO" id="GO:0006508">
    <property type="term" value="P:proteolysis"/>
    <property type="evidence" value="ECO:0007669"/>
    <property type="project" value="UniProtKB-KW"/>
</dbReference>
<dbReference type="PRINTS" id="PR00722">
    <property type="entry name" value="CHYMOTRYPSIN"/>
</dbReference>
<proteinExistence type="inferred from homology"/>
<reference evidence="6 7" key="1">
    <citation type="submission" date="2016-07" db="EMBL/GenBank/DDBJ databases">
        <title>Pervasive Adenine N6-methylation of Active Genes in Fungi.</title>
        <authorList>
            <consortium name="DOE Joint Genome Institute"/>
            <person name="Mondo S.J."/>
            <person name="Dannebaum R.O."/>
            <person name="Kuo R.C."/>
            <person name="Labutti K."/>
            <person name="Haridas S."/>
            <person name="Kuo A."/>
            <person name="Salamov A."/>
            <person name="Ahrendt S.R."/>
            <person name="Lipzen A."/>
            <person name="Sullivan W."/>
            <person name="Andreopoulos W.B."/>
            <person name="Clum A."/>
            <person name="Lindquist E."/>
            <person name="Daum C."/>
            <person name="Ramamoorthy G.K."/>
            <person name="Gryganskyi A."/>
            <person name="Culley D."/>
            <person name="Magnuson J.K."/>
            <person name="James T.Y."/>
            <person name="O'Malley M.A."/>
            <person name="Stajich J.E."/>
            <person name="Spatafora J.W."/>
            <person name="Visel A."/>
            <person name="Grigoriev I.V."/>
        </authorList>
    </citation>
    <scope>NUCLEOTIDE SEQUENCE [LARGE SCALE GENOMIC DNA]</scope>
    <source>
        <strain evidence="6 7">ATCC 12442</strain>
    </source>
</reference>
<dbReference type="Proteomes" id="UP000193922">
    <property type="component" value="Unassembled WGS sequence"/>
</dbReference>
<dbReference type="InterPro" id="IPR018114">
    <property type="entry name" value="TRYPSIN_HIS"/>
</dbReference>
<keyword evidence="3" id="KW-0378">Hydrolase</keyword>
<comment type="caution">
    <text evidence="6">The sequence shown here is derived from an EMBL/GenBank/DDBJ whole genome shotgun (WGS) entry which is preliminary data.</text>
</comment>
<dbReference type="InterPro" id="IPR050430">
    <property type="entry name" value="Peptidase_S1"/>
</dbReference>
<evidence type="ECO:0000313" key="6">
    <source>
        <dbReference type="EMBL" id="ORX66136.1"/>
    </source>
</evidence>
<keyword evidence="3" id="KW-0720">Serine protease</keyword>
<dbReference type="SMART" id="SM00020">
    <property type="entry name" value="Tryp_SPc"/>
    <property type="match status" value="1"/>
</dbReference>
<dbReference type="CDD" id="cd00190">
    <property type="entry name" value="Tryp_SPc"/>
    <property type="match status" value="1"/>
</dbReference>
<dbReference type="InterPro" id="IPR009003">
    <property type="entry name" value="Peptidase_S1_PA"/>
</dbReference>
<organism evidence="6 7">
    <name type="scientific">Linderina pennispora</name>
    <dbReference type="NCBI Taxonomy" id="61395"/>
    <lineage>
        <taxon>Eukaryota</taxon>
        <taxon>Fungi</taxon>
        <taxon>Fungi incertae sedis</taxon>
        <taxon>Zoopagomycota</taxon>
        <taxon>Kickxellomycotina</taxon>
        <taxon>Kickxellomycetes</taxon>
        <taxon>Kickxellales</taxon>
        <taxon>Kickxellaceae</taxon>
        <taxon>Linderina</taxon>
    </lineage>
</organism>
<evidence type="ECO:0000313" key="7">
    <source>
        <dbReference type="Proteomes" id="UP000193922"/>
    </source>
</evidence>
<dbReference type="GeneID" id="63802430"/>
<dbReference type="Pfam" id="PF00089">
    <property type="entry name" value="Trypsin"/>
    <property type="match status" value="1"/>
</dbReference>
<dbReference type="InterPro" id="IPR033116">
    <property type="entry name" value="TRYPSIN_SER"/>
</dbReference>
<dbReference type="OrthoDB" id="6380398at2759"/>
<dbReference type="EMBL" id="MCFD01000017">
    <property type="protein sequence ID" value="ORX66136.1"/>
    <property type="molecule type" value="Genomic_DNA"/>
</dbReference>
<dbReference type="InterPro" id="IPR043504">
    <property type="entry name" value="Peptidase_S1_PA_chymotrypsin"/>
</dbReference>
<dbReference type="InterPro" id="IPR001314">
    <property type="entry name" value="Peptidase_S1A"/>
</dbReference>
<sequence>MACLAIAQTNGTQHKTVPRIVGGSPMTSKGYGFTAYIIAHGSDNTAGLCTGVLITPTAVITAAHCVFPDSKTSYGAADYEIWFGLDAPTQATKTPGFKVSRIQWASDYSLTTLLADVAVLHLSSPVPDTVAVPTKIYTGPVYQDTPVWAAGFGRTRPNDSKSQSSVLMYVGLRLGSSSYCNAHNDNYDSSSQLCTSYLAGRDTCLGDSGGPLMTPTDGEYPIGVVGITSMSTYPQNDPNAICARSDITGYYTRLEYFIGMITKAVGVSASEITVSNTTTSRPAKTDDNTDNEAVTATRAKNTDAAPTSSRSSLPTGAFSFSYSFESYSYTKPPSPTLSFLSGVVMLNSASPRAVASVVALVAAALLLA</sequence>
<accession>A0A1Y1VYQ0</accession>
<dbReference type="PANTHER" id="PTHR24276">
    <property type="entry name" value="POLYSERASE-RELATED"/>
    <property type="match status" value="1"/>
</dbReference>
<keyword evidence="2" id="KW-1015">Disulfide bond</keyword>
<feature type="domain" description="Peptidase S1" evidence="5">
    <location>
        <begin position="20"/>
        <end position="266"/>
    </location>
</feature>
<evidence type="ECO:0000256" key="3">
    <source>
        <dbReference type="RuleBase" id="RU363034"/>
    </source>
</evidence>
<evidence type="ECO:0000256" key="1">
    <source>
        <dbReference type="ARBA" id="ARBA00007664"/>
    </source>
</evidence>
<feature type="region of interest" description="Disordered" evidence="4">
    <location>
        <begin position="275"/>
        <end position="312"/>
    </location>
</feature>
<dbReference type="PROSITE" id="PS00134">
    <property type="entry name" value="TRYPSIN_HIS"/>
    <property type="match status" value="1"/>
</dbReference>